<name>A0A9P4TFZ3_CURKU</name>
<dbReference type="InterPro" id="IPR050282">
    <property type="entry name" value="Cycloisomerase_2"/>
</dbReference>
<dbReference type="InterPro" id="IPR011045">
    <property type="entry name" value="N2O_reductase_N"/>
</dbReference>
<comment type="similarity">
    <text evidence="1">Belongs to the cycloisomerase 2 family.</text>
</comment>
<dbReference type="InterPro" id="IPR015943">
    <property type="entry name" value="WD40/YVTN_repeat-like_dom_sf"/>
</dbReference>
<organism evidence="2 3">
    <name type="scientific">Curvularia kusanoi</name>
    <name type="common">Cochliobolus kusanoi</name>
    <dbReference type="NCBI Taxonomy" id="90978"/>
    <lineage>
        <taxon>Eukaryota</taxon>
        <taxon>Fungi</taxon>
        <taxon>Dikarya</taxon>
        <taxon>Ascomycota</taxon>
        <taxon>Pezizomycotina</taxon>
        <taxon>Dothideomycetes</taxon>
        <taxon>Pleosporomycetidae</taxon>
        <taxon>Pleosporales</taxon>
        <taxon>Pleosporineae</taxon>
        <taxon>Pleosporaceae</taxon>
        <taxon>Curvularia</taxon>
    </lineage>
</organism>
<evidence type="ECO:0000313" key="2">
    <source>
        <dbReference type="EMBL" id="KAF3003695.1"/>
    </source>
</evidence>
<dbReference type="EMBL" id="SWKU01000009">
    <property type="protein sequence ID" value="KAF3003695.1"/>
    <property type="molecule type" value="Genomic_DNA"/>
</dbReference>
<evidence type="ECO:0000256" key="1">
    <source>
        <dbReference type="ARBA" id="ARBA00005564"/>
    </source>
</evidence>
<sequence>MDTSTKLVGERHATLVAAQSNGDLSTLEMTQHNNTYSLSVVSTTREAGGNPSWLNIDLEQRLLYCLDRGQSNDTKGSVNSFRIEEKGLLSKIESVEAPFSGVAAEFLDLQFGKRGNKSAIAAFLFDSRGSLQPPTQVLHPISNTTGPIANRQNDSHCHHVILDPSKKFFLVPDLGADLIRVFRYHTETFAPLAELEPLRAEPGAGPRHGVFWRALGSSHDNDTYLIFNGELSQKVYSYRVTYTSDGLAWEKAFETHALGELGKALSPNTAPTSEIVISPDQRFLLVSSRQHSFELSPLHQKEASDSISTFRINHDASLNLIQVAPSGGYLPRQFSLNKTGDKVAVGHQGSSTVVVWERDLESGIIGRKLAERELRGPVVFTGWVDW</sequence>
<evidence type="ECO:0008006" key="4">
    <source>
        <dbReference type="Google" id="ProtNLM"/>
    </source>
</evidence>
<dbReference type="GO" id="GO:0017057">
    <property type="term" value="F:6-phosphogluconolactonase activity"/>
    <property type="evidence" value="ECO:0007669"/>
    <property type="project" value="TreeGrafter"/>
</dbReference>
<dbReference type="Gene3D" id="2.130.10.10">
    <property type="entry name" value="YVTN repeat-like/Quinoprotein amine dehydrogenase"/>
    <property type="match status" value="1"/>
</dbReference>
<comment type="caution">
    <text evidence="2">The sequence shown here is derived from an EMBL/GenBank/DDBJ whole genome shotgun (WGS) entry which is preliminary data.</text>
</comment>
<dbReference type="AlphaFoldDB" id="A0A9P4TFZ3"/>
<reference evidence="2" key="1">
    <citation type="submission" date="2019-04" db="EMBL/GenBank/DDBJ databases">
        <title>Sequencing of skin fungus with MAO and IRED activity.</title>
        <authorList>
            <person name="Marsaioli A.J."/>
            <person name="Bonatto J.M.C."/>
            <person name="Reis Junior O."/>
        </authorList>
    </citation>
    <scope>NUCLEOTIDE SEQUENCE</scope>
    <source>
        <strain evidence="2">30M1</strain>
    </source>
</reference>
<dbReference type="SUPFAM" id="SSF50974">
    <property type="entry name" value="Nitrous oxide reductase, N-terminal domain"/>
    <property type="match status" value="1"/>
</dbReference>
<dbReference type="PANTHER" id="PTHR30344:SF1">
    <property type="entry name" value="6-PHOSPHOGLUCONOLACTONASE"/>
    <property type="match status" value="1"/>
</dbReference>
<protein>
    <recommendedName>
        <fullName evidence="4">Isomerase YbhE</fullName>
    </recommendedName>
</protein>
<gene>
    <name evidence="2" type="ORF">E8E13_008857</name>
</gene>
<dbReference type="OrthoDB" id="9972196at2759"/>
<keyword evidence="3" id="KW-1185">Reference proteome</keyword>
<accession>A0A9P4TFZ3</accession>
<proteinExistence type="inferred from homology"/>
<dbReference type="Proteomes" id="UP000801428">
    <property type="component" value="Unassembled WGS sequence"/>
</dbReference>
<dbReference type="PANTHER" id="PTHR30344">
    <property type="entry name" value="6-PHOSPHOGLUCONOLACTONASE-RELATED"/>
    <property type="match status" value="1"/>
</dbReference>
<evidence type="ECO:0000313" key="3">
    <source>
        <dbReference type="Proteomes" id="UP000801428"/>
    </source>
</evidence>
<dbReference type="InterPro" id="IPR019405">
    <property type="entry name" value="Lactonase_7-beta_prop"/>
</dbReference>
<dbReference type="Pfam" id="PF10282">
    <property type="entry name" value="Lactonase"/>
    <property type="match status" value="1"/>
</dbReference>